<dbReference type="Gene3D" id="1.10.530.10">
    <property type="match status" value="1"/>
</dbReference>
<keyword evidence="3" id="KW-1185">Reference proteome</keyword>
<dbReference type="Proteomes" id="UP001214094">
    <property type="component" value="Chromosome"/>
</dbReference>
<evidence type="ECO:0000256" key="1">
    <source>
        <dbReference type="SAM" id="Phobius"/>
    </source>
</evidence>
<organism evidence="2 3">
    <name type="scientific">Ensifer adhaerens</name>
    <name type="common">Sinorhizobium morelense</name>
    <dbReference type="NCBI Taxonomy" id="106592"/>
    <lineage>
        <taxon>Bacteria</taxon>
        <taxon>Pseudomonadati</taxon>
        <taxon>Pseudomonadota</taxon>
        <taxon>Alphaproteobacteria</taxon>
        <taxon>Hyphomicrobiales</taxon>
        <taxon>Rhizobiaceae</taxon>
        <taxon>Sinorhizobium/Ensifer group</taxon>
        <taxon>Ensifer</taxon>
    </lineage>
</organism>
<dbReference type="EMBL" id="CP121308">
    <property type="protein sequence ID" value="WFP89665.1"/>
    <property type="molecule type" value="Genomic_DNA"/>
</dbReference>
<dbReference type="SUPFAM" id="SSF53955">
    <property type="entry name" value="Lysozyme-like"/>
    <property type="match status" value="1"/>
</dbReference>
<evidence type="ECO:0000313" key="3">
    <source>
        <dbReference type="Proteomes" id="UP001214094"/>
    </source>
</evidence>
<proteinExistence type="predicted"/>
<reference evidence="2 3" key="1">
    <citation type="submission" date="2023-03" db="EMBL/GenBank/DDBJ databases">
        <title>Comparative genome and transcriptome analysis combination mining strategies for increasing vitamin B12 production of Ensifer adhaerens strain.</title>
        <authorList>
            <person name="Yongheng L."/>
        </authorList>
    </citation>
    <scope>NUCLEOTIDE SEQUENCE [LARGE SCALE GENOMIC DNA]</scope>
    <source>
        <strain evidence="2 3">Casida A-T305</strain>
    </source>
</reference>
<gene>
    <name evidence="2" type="ORF">P4B07_13980</name>
</gene>
<accession>A0ABY8HDP5</accession>
<keyword evidence="1" id="KW-1133">Transmembrane helix</keyword>
<keyword evidence="1" id="KW-0812">Transmembrane</keyword>
<dbReference type="InterPro" id="IPR023346">
    <property type="entry name" value="Lysozyme-like_dom_sf"/>
</dbReference>
<feature type="transmembrane region" description="Helical" evidence="1">
    <location>
        <begin position="263"/>
        <end position="285"/>
    </location>
</feature>
<sequence>MNRTTFLAYARRAPFGGRLMQSQIDGMNAILDEWDRRQSTGKVIDNRHLAYMLATVFHETGGTMQPVTENLNYSAERLTQVWPTRFPTLASAKPFARNPRKLANKVYGGRMGNTAPDDGWLYRGRGLPQITGKENYDKFGLAKTPEKAAETATAIRILFDGMIGGMFTGRKLADYFNQADNDPVGARKIVNGTDKAKLIAGYFGNFLDAIEASRMPAELPDVKPEAAKADDMPAERSGTVVTTVGGLFGGAGLSAVLGVNNPYAFGIAALLIVIGSIAAFMFFTGRWSVNRAAAR</sequence>
<keyword evidence="1" id="KW-0472">Membrane</keyword>
<dbReference type="GeneID" id="29519225"/>
<evidence type="ECO:0000313" key="2">
    <source>
        <dbReference type="EMBL" id="WFP89665.1"/>
    </source>
</evidence>
<feature type="transmembrane region" description="Helical" evidence="1">
    <location>
        <begin position="238"/>
        <end position="257"/>
    </location>
</feature>
<protein>
    <submittedName>
        <fullName evidence="2">Chitinase</fullName>
    </submittedName>
</protein>
<name>A0ABY8HDP5_ENSAD</name>
<dbReference type="RefSeq" id="WP_034797770.1">
    <property type="nucleotide sequence ID" value="NZ_CP015880.1"/>
</dbReference>